<protein>
    <submittedName>
        <fullName evidence="1">Uncharacterized protein</fullName>
    </submittedName>
</protein>
<dbReference type="EMBL" id="LAZR01023082">
    <property type="protein sequence ID" value="KKL79723.1"/>
    <property type="molecule type" value="Genomic_DNA"/>
</dbReference>
<reference evidence="1" key="1">
    <citation type="journal article" date="2015" name="Nature">
        <title>Complex archaea that bridge the gap between prokaryotes and eukaryotes.</title>
        <authorList>
            <person name="Spang A."/>
            <person name="Saw J.H."/>
            <person name="Jorgensen S.L."/>
            <person name="Zaremba-Niedzwiedzka K."/>
            <person name="Martijn J."/>
            <person name="Lind A.E."/>
            <person name="van Eijk R."/>
            <person name="Schleper C."/>
            <person name="Guy L."/>
            <person name="Ettema T.J."/>
        </authorList>
    </citation>
    <scope>NUCLEOTIDE SEQUENCE</scope>
</reference>
<proteinExistence type="predicted"/>
<name>A0A0F9F005_9ZZZZ</name>
<accession>A0A0F9F005</accession>
<gene>
    <name evidence="1" type="ORF">LCGC14_2012000</name>
</gene>
<organism evidence="1">
    <name type="scientific">marine sediment metagenome</name>
    <dbReference type="NCBI Taxonomy" id="412755"/>
    <lineage>
        <taxon>unclassified sequences</taxon>
        <taxon>metagenomes</taxon>
        <taxon>ecological metagenomes</taxon>
    </lineage>
</organism>
<comment type="caution">
    <text evidence="1">The sequence shown here is derived from an EMBL/GenBank/DDBJ whole genome shotgun (WGS) entry which is preliminary data.</text>
</comment>
<evidence type="ECO:0000313" key="1">
    <source>
        <dbReference type="EMBL" id="KKL79723.1"/>
    </source>
</evidence>
<dbReference type="AlphaFoldDB" id="A0A0F9F005"/>
<feature type="non-terminal residue" evidence="1">
    <location>
        <position position="151"/>
    </location>
</feature>
<sequence>MSYDGPQGFILSEAALYSYEDQDVFPDLISFAAAIPDHLKPLFLIPIRLEAASSRINKMASCMTSMRTGDGIIPTGDTPEADLFGVKTFVYDDNEPTIPQDTPGSIFDIDGADAMTHHQEDDQDENIQVPTDTSYMNDVDMTQYWDYPYRT</sequence>